<dbReference type="AlphaFoldDB" id="A0A180GBZ5"/>
<reference evidence="4 5" key="3">
    <citation type="journal article" date="2017" name="G3 (Bethesda)">
        <title>Comparative analysis highlights variable genome content of wheat rusts and divergence of the mating loci.</title>
        <authorList>
            <person name="Cuomo C.A."/>
            <person name="Bakkeren G."/>
            <person name="Khalil H.B."/>
            <person name="Panwar V."/>
            <person name="Joly D."/>
            <person name="Linning R."/>
            <person name="Sakthikumar S."/>
            <person name="Song X."/>
            <person name="Adiconis X."/>
            <person name="Fan L."/>
            <person name="Goldberg J.M."/>
            <person name="Levin J.Z."/>
            <person name="Young S."/>
            <person name="Zeng Q."/>
            <person name="Anikster Y."/>
            <person name="Bruce M."/>
            <person name="Wang M."/>
            <person name="Yin C."/>
            <person name="McCallum B."/>
            <person name="Szabo L.J."/>
            <person name="Hulbert S."/>
            <person name="Chen X."/>
            <person name="Fellers J.P."/>
        </authorList>
    </citation>
    <scope>NUCLEOTIDE SEQUENCE</scope>
    <source>
        <strain evidence="5">Isolate 1-1 / race 1 (BBBD)</strain>
        <strain evidence="4">isolate 1-1 / race 1 (BBBD)</strain>
    </source>
</reference>
<sequence length="469" mass="53987">MVAVFLSLLLLLIIRATSIISSSVISAARTIRKTEGFPFIEPSHALTKRAYPKHQLEVEPGLNWKVPSINLEVESYREGGPHGFRDKRLVKKIQKYKIRIPIRDEGLKVEQHQHLRLIHDTFAILESKERFAPSNIEILIRNLKELGTGPQLSDLVPEGVKGGASRCFDEEKLQWWCQLYDSWHSLNTSFLDEVSIILQMKDLRKALHELRVKAQMANSISKNRPNSKSSPVESQTGTVDRDDRSYLYRKIDLISPGIWKFCLPMKNNQLDLTFLRSNPIARLSWFLDGLDPAEMIAYAQALQNPRLLSLPELMRRQLVLEQAYKAEPSQKFAEASWFVQRIGWDQFQRIILEFERLPQHNRKLKVGGPSSRGTRDIFSTGKNLPHCLSDLSEKKKTDISKKALNLSQKGLNDLSKKELNDILEKNKFPTISPEDNLSSNMMDWLRNFLSWLNDSKVGVSRFPDWEMSS</sequence>
<evidence type="ECO:0000256" key="2">
    <source>
        <dbReference type="SAM" id="SignalP"/>
    </source>
</evidence>
<feature type="chain" id="PRO_5008109749" evidence="2">
    <location>
        <begin position="17"/>
        <end position="469"/>
    </location>
</feature>
<accession>A0A180GBZ5</accession>
<reference evidence="3" key="2">
    <citation type="submission" date="2016-05" db="EMBL/GenBank/DDBJ databases">
        <title>Comparative analysis highlights variable genome content of wheat rusts and divergence of the mating loci.</title>
        <authorList>
            <person name="Cuomo C.A."/>
            <person name="Bakkeren G."/>
            <person name="Szabo L."/>
            <person name="Khalil H."/>
            <person name="Joly D."/>
            <person name="Goldberg J."/>
            <person name="Young S."/>
            <person name="Zeng Q."/>
            <person name="Fellers J."/>
        </authorList>
    </citation>
    <scope>NUCLEOTIDE SEQUENCE [LARGE SCALE GENOMIC DNA]</scope>
    <source>
        <strain evidence="3">1-1 BBBD Race 1</strain>
    </source>
</reference>
<feature type="signal peptide" evidence="2">
    <location>
        <begin position="1"/>
        <end position="16"/>
    </location>
</feature>
<organism evidence="3">
    <name type="scientific">Puccinia triticina (isolate 1-1 / race 1 (BBBD))</name>
    <name type="common">Brown leaf rust fungus</name>
    <dbReference type="NCBI Taxonomy" id="630390"/>
    <lineage>
        <taxon>Eukaryota</taxon>
        <taxon>Fungi</taxon>
        <taxon>Dikarya</taxon>
        <taxon>Basidiomycota</taxon>
        <taxon>Pucciniomycotina</taxon>
        <taxon>Pucciniomycetes</taxon>
        <taxon>Pucciniales</taxon>
        <taxon>Pucciniaceae</taxon>
        <taxon>Puccinia</taxon>
    </lineage>
</organism>
<gene>
    <name evidence="3" type="ORF">PTTG_28379</name>
</gene>
<feature type="region of interest" description="Disordered" evidence="1">
    <location>
        <begin position="218"/>
        <end position="238"/>
    </location>
</feature>
<dbReference type="EMBL" id="ADAS02000105">
    <property type="protein sequence ID" value="OAV90256.1"/>
    <property type="molecule type" value="Genomic_DNA"/>
</dbReference>
<reference evidence="3" key="1">
    <citation type="submission" date="2009-11" db="EMBL/GenBank/DDBJ databases">
        <authorList>
            <consortium name="The Broad Institute Genome Sequencing Platform"/>
            <person name="Ward D."/>
            <person name="Feldgarden M."/>
            <person name="Earl A."/>
            <person name="Young S.K."/>
            <person name="Zeng Q."/>
            <person name="Koehrsen M."/>
            <person name="Alvarado L."/>
            <person name="Berlin A."/>
            <person name="Bochicchio J."/>
            <person name="Borenstein D."/>
            <person name="Chapman S.B."/>
            <person name="Chen Z."/>
            <person name="Engels R."/>
            <person name="Freedman E."/>
            <person name="Gellesch M."/>
            <person name="Goldberg J."/>
            <person name="Griggs A."/>
            <person name="Gujja S."/>
            <person name="Heilman E."/>
            <person name="Heiman D."/>
            <person name="Hepburn T."/>
            <person name="Howarth C."/>
            <person name="Jen D."/>
            <person name="Larson L."/>
            <person name="Lewis B."/>
            <person name="Mehta T."/>
            <person name="Park D."/>
            <person name="Pearson M."/>
            <person name="Roberts A."/>
            <person name="Saif S."/>
            <person name="Shea T."/>
            <person name="Shenoy N."/>
            <person name="Sisk P."/>
            <person name="Stolte C."/>
            <person name="Sykes S."/>
            <person name="Thomson T."/>
            <person name="Walk T."/>
            <person name="White J."/>
            <person name="Yandava C."/>
            <person name="Izard J."/>
            <person name="Baranova O.V."/>
            <person name="Blanton J.M."/>
            <person name="Tanner A.C."/>
            <person name="Dewhirst F.E."/>
            <person name="Haas B."/>
            <person name="Nusbaum C."/>
            <person name="Birren B."/>
        </authorList>
    </citation>
    <scope>NUCLEOTIDE SEQUENCE [LARGE SCALE GENOMIC DNA]</scope>
    <source>
        <strain evidence="3">1-1 BBBD Race 1</strain>
    </source>
</reference>
<dbReference type="OrthoDB" id="2498955at2759"/>
<keyword evidence="5" id="KW-1185">Reference proteome</keyword>
<evidence type="ECO:0000313" key="5">
    <source>
        <dbReference type="Proteomes" id="UP000005240"/>
    </source>
</evidence>
<protein>
    <submittedName>
        <fullName evidence="3 4">Uncharacterized protein</fullName>
    </submittedName>
</protein>
<dbReference type="Proteomes" id="UP000005240">
    <property type="component" value="Unassembled WGS sequence"/>
</dbReference>
<evidence type="ECO:0000313" key="4">
    <source>
        <dbReference type="EnsemblFungi" id="PTTG_28379-t43_1-p1"/>
    </source>
</evidence>
<keyword evidence="2" id="KW-0732">Signal</keyword>
<evidence type="ECO:0000256" key="1">
    <source>
        <dbReference type="SAM" id="MobiDB-lite"/>
    </source>
</evidence>
<reference evidence="4" key="4">
    <citation type="submission" date="2025-05" db="UniProtKB">
        <authorList>
            <consortium name="EnsemblFungi"/>
        </authorList>
    </citation>
    <scope>IDENTIFICATION</scope>
    <source>
        <strain evidence="4">isolate 1-1 / race 1 (BBBD)</strain>
    </source>
</reference>
<dbReference type="EnsemblFungi" id="PTTG_28379-t43_1">
    <property type="protein sequence ID" value="PTTG_28379-t43_1-p1"/>
    <property type="gene ID" value="PTTG_28379"/>
</dbReference>
<name>A0A180GBZ5_PUCT1</name>
<proteinExistence type="predicted"/>
<dbReference type="VEuPathDB" id="FungiDB:PTTG_28379"/>
<evidence type="ECO:0000313" key="3">
    <source>
        <dbReference type="EMBL" id="OAV90256.1"/>
    </source>
</evidence>